<keyword evidence="1" id="KW-0812">Transmembrane</keyword>
<name>A0A0A1U6K4_ENTIV</name>
<protein>
    <recommendedName>
        <fullName evidence="4">t-SNARE coiled-coil homology domain-containing protein</fullName>
    </recommendedName>
</protein>
<reference evidence="2 3" key="1">
    <citation type="submission" date="2012-10" db="EMBL/GenBank/DDBJ databases">
        <authorList>
            <person name="Zafar N."/>
            <person name="Inman J."/>
            <person name="Hall N."/>
            <person name="Lorenzi H."/>
            <person name="Caler E."/>
        </authorList>
    </citation>
    <scope>NUCLEOTIDE SEQUENCE [LARGE SCALE GENOMIC DNA]</scope>
    <source>
        <strain evidence="2 3">IP1</strain>
    </source>
</reference>
<dbReference type="OrthoDB" id="29755at2759"/>
<dbReference type="EMBL" id="KB206860">
    <property type="protein sequence ID" value="ELP87441.1"/>
    <property type="molecule type" value="Genomic_DNA"/>
</dbReference>
<dbReference type="KEGG" id="eiv:EIN_097080"/>
<organism evidence="2 3">
    <name type="scientific">Entamoeba invadens IP1</name>
    <dbReference type="NCBI Taxonomy" id="370355"/>
    <lineage>
        <taxon>Eukaryota</taxon>
        <taxon>Amoebozoa</taxon>
        <taxon>Evosea</taxon>
        <taxon>Archamoebae</taxon>
        <taxon>Mastigamoebida</taxon>
        <taxon>Entamoebidae</taxon>
        <taxon>Entamoeba</taxon>
    </lineage>
</organism>
<feature type="transmembrane region" description="Helical" evidence="1">
    <location>
        <begin position="242"/>
        <end position="263"/>
    </location>
</feature>
<sequence length="264" mass="30956">MRHLQTRLEGIVCECGVKMEEMKLSKEVEEGEIDEFTKQRRLLYLQVCEVERMCDERAREDSRGECTAVVDLTMQIRKKINDIEKVFDKMRNVYHQYAQEQLKKNNKNDEKMLQYRLSLKSAEDEIATMRTIALRGKKVNDTFHVSGLDAYHMGKLPQSEDKKMRKVEEKDLEIDNKLDAVHVGLKELREVADGMNERVDDQELKIGLLQTKIDDRNEDFEKKDIKLKRILSHIYGPDKTCFAVMLIFVIFGIVSTFGMLFLVR</sequence>
<keyword evidence="3" id="KW-1185">Reference proteome</keyword>
<evidence type="ECO:0000256" key="1">
    <source>
        <dbReference type="SAM" id="Phobius"/>
    </source>
</evidence>
<keyword evidence="1" id="KW-0472">Membrane</keyword>
<accession>A0A0A1U6K4</accession>
<evidence type="ECO:0000313" key="3">
    <source>
        <dbReference type="Proteomes" id="UP000014680"/>
    </source>
</evidence>
<evidence type="ECO:0000313" key="2">
    <source>
        <dbReference type="EMBL" id="ELP87441.1"/>
    </source>
</evidence>
<proteinExistence type="predicted"/>
<dbReference type="Gene3D" id="1.20.5.110">
    <property type="match status" value="1"/>
</dbReference>
<keyword evidence="1" id="KW-1133">Transmembrane helix</keyword>
<dbReference type="Proteomes" id="UP000014680">
    <property type="component" value="Unassembled WGS sequence"/>
</dbReference>
<dbReference type="VEuPathDB" id="AmoebaDB:EIN_097080"/>
<gene>
    <name evidence="2" type="ORF">EIN_097080</name>
</gene>
<dbReference type="GeneID" id="14886159"/>
<evidence type="ECO:0008006" key="4">
    <source>
        <dbReference type="Google" id="ProtNLM"/>
    </source>
</evidence>
<dbReference type="AlphaFoldDB" id="A0A0A1U6K4"/>
<dbReference type="RefSeq" id="XP_004254212.1">
    <property type="nucleotide sequence ID" value="XM_004254164.1"/>
</dbReference>
<dbReference type="OMA" id="HEVDRMI"/>